<dbReference type="HOGENOM" id="CLU_002833_0_0_1"/>
<accession>Q18644</accession>
<reference evidence="2 3" key="1">
    <citation type="journal article" date="1998" name="Science">
        <title>Genome sequence of the nematode C. elegans: a platform for investigating biology.</title>
        <authorList>
            <consortium name="The C. elegans sequencing consortium"/>
            <person name="Sulson J.E."/>
            <person name="Waterston R."/>
        </authorList>
    </citation>
    <scope>NUCLEOTIDE SEQUENCE [LARGE SCALE GENOMIC DNA]</scope>
    <source>
        <strain evidence="2 3">Bristol N2</strain>
    </source>
</reference>
<name>Q18644_CAEEL</name>
<dbReference type="PANTHER" id="PTHR46073:SF8">
    <property type="entry name" value="GH18 DOMAIN-CONTAINING PROTEIN"/>
    <property type="match status" value="1"/>
</dbReference>
<dbReference type="GO" id="GO:0008061">
    <property type="term" value="F:chitin binding"/>
    <property type="evidence" value="ECO:0007669"/>
    <property type="project" value="InterPro"/>
</dbReference>
<dbReference type="Gene3D" id="3.10.50.10">
    <property type="match status" value="1"/>
</dbReference>
<dbReference type="SMART" id="SM00636">
    <property type="entry name" value="Glyco_18"/>
    <property type="match status" value="1"/>
</dbReference>
<dbReference type="GeneID" id="183470"/>
<protein>
    <submittedName>
        <fullName evidence="2">GH18 domain-containing protein</fullName>
    </submittedName>
</protein>
<dbReference type="KEGG" id="cel:CELE_C45E5.2"/>
<dbReference type="CTD" id="183470"/>
<dbReference type="PANTHER" id="PTHR46073">
    <property type="entry name" value="CHITINASE"/>
    <property type="match status" value="1"/>
</dbReference>
<dbReference type="SMR" id="Q18644"/>
<dbReference type="SUPFAM" id="SSF51445">
    <property type="entry name" value="(Trans)glycosidases"/>
    <property type="match status" value="1"/>
</dbReference>
<dbReference type="PaxDb" id="6239-C45E5.2"/>
<organism evidence="2 3">
    <name type="scientific">Caenorhabditis elegans</name>
    <dbReference type="NCBI Taxonomy" id="6239"/>
    <lineage>
        <taxon>Eukaryota</taxon>
        <taxon>Metazoa</taxon>
        <taxon>Ecdysozoa</taxon>
        <taxon>Nematoda</taxon>
        <taxon>Chromadorea</taxon>
        <taxon>Rhabditida</taxon>
        <taxon>Rhabditina</taxon>
        <taxon>Rhabditomorpha</taxon>
        <taxon>Rhabditoidea</taxon>
        <taxon>Rhabditidae</taxon>
        <taxon>Peloderinae</taxon>
        <taxon>Caenorhabditis</taxon>
    </lineage>
</organism>
<dbReference type="SUPFAM" id="SSF54556">
    <property type="entry name" value="Chitinase insertion domain"/>
    <property type="match status" value="1"/>
</dbReference>
<evidence type="ECO:0000259" key="1">
    <source>
        <dbReference type="PROSITE" id="PS51910"/>
    </source>
</evidence>
<dbReference type="Gene3D" id="3.20.20.80">
    <property type="entry name" value="Glycosidases"/>
    <property type="match status" value="1"/>
</dbReference>
<dbReference type="UCSC" id="C45E5.2">
    <property type="organism name" value="c. elegans"/>
</dbReference>
<dbReference type="InterPro" id="IPR017853">
    <property type="entry name" value="GH"/>
</dbReference>
<dbReference type="Proteomes" id="UP000001940">
    <property type="component" value="Chromosome IV"/>
</dbReference>
<proteinExistence type="predicted"/>
<dbReference type="PIR" id="T34173">
    <property type="entry name" value="T34173"/>
</dbReference>
<evidence type="ECO:0000313" key="4">
    <source>
        <dbReference type="WormBase" id="C45E5.2"/>
    </source>
</evidence>
<dbReference type="OMA" id="FVCKTKQ"/>
<dbReference type="RefSeq" id="NP_500856.2">
    <property type="nucleotide sequence ID" value="NM_068455.4"/>
</dbReference>
<dbReference type="EMBL" id="BX284604">
    <property type="protein sequence ID" value="CCD67370.2"/>
    <property type="molecule type" value="Genomic_DNA"/>
</dbReference>
<dbReference type="PROSITE" id="PS51910">
    <property type="entry name" value="GH18_2"/>
    <property type="match status" value="1"/>
</dbReference>
<dbReference type="STRING" id="6239.C45E5.2.1"/>
<sequence>MSNNETEPDVIKRIIGYYIQKESSEISTVGLSRLTHAVFGSLRVQLNGTFEIGNAFSKRKFKNWQRAVKNSSSNVKSMISIGRWDSVTQLSSVLLNVKSRRMFIESIVDFLKEHQLDGIDLFWRWVPLAVQSEFCLFLEEVKIEFLNQEKQYILSITAPPVGIENYEDGYDIEEIIERVDFVNVYSMNYAAPWSNQWGTPTGPSAPLYGGLDARRKFSVDYTMKYYIRYTRKPEKFNLIIPFYVRHWRNVENAIKPGIEVFRNVTLQNNGAIGEVYMSRWTAESDGIELSNPSWDDTTKTLYIWKPETKTFITFETEKSIEAKANYVKSMNLGGVWIWLMENDDQDNSMIEAVSGQFGNPSDDQSQYGVIESVGSHSRNLNNRIIQNNQ</sequence>
<evidence type="ECO:0000313" key="3">
    <source>
        <dbReference type="Proteomes" id="UP000001940"/>
    </source>
</evidence>
<dbReference type="CAZy" id="GH18">
    <property type="family name" value="Glycoside Hydrolase Family 18"/>
</dbReference>
<dbReference type="eggNOG" id="KOG2806">
    <property type="taxonomic scope" value="Eukaryota"/>
</dbReference>
<dbReference type="AlphaFoldDB" id="Q18644"/>
<dbReference type="FunCoup" id="Q18644">
    <property type="interactions" value="8"/>
</dbReference>
<dbReference type="OrthoDB" id="10063355at2759"/>
<dbReference type="InterPro" id="IPR029070">
    <property type="entry name" value="Chitinase_insertion_sf"/>
</dbReference>
<dbReference type="InParanoid" id="Q18644"/>
<dbReference type="InterPro" id="IPR011583">
    <property type="entry name" value="Chitinase_II/V-like_cat"/>
</dbReference>
<dbReference type="GO" id="GO:0005975">
    <property type="term" value="P:carbohydrate metabolic process"/>
    <property type="evidence" value="ECO:0007669"/>
    <property type="project" value="InterPro"/>
</dbReference>
<feature type="domain" description="GH18" evidence="1">
    <location>
        <begin position="12"/>
        <end position="360"/>
    </location>
</feature>
<evidence type="ECO:0000313" key="2">
    <source>
        <dbReference type="EMBL" id="CCD67370.2"/>
    </source>
</evidence>
<dbReference type="Bgee" id="WBGene00016665">
    <property type="expression patterns" value="Expressed in adult organism and 1 other cell type or tissue"/>
</dbReference>
<gene>
    <name evidence="2 4" type="primary">chil-11</name>
    <name evidence="4" type="ORF">C45E5.2</name>
    <name evidence="2" type="ORF">CELE_C45E5.2</name>
</gene>
<keyword evidence="3" id="KW-1185">Reference proteome</keyword>
<dbReference type="AGR" id="WB:WBGene00016665"/>
<dbReference type="InterPro" id="IPR001223">
    <property type="entry name" value="Glyco_hydro18_cat"/>
</dbReference>
<dbReference type="WormBase" id="C45E5.2">
    <property type="protein sequence ID" value="CE49323"/>
    <property type="gene ID" value="WBGene00016665"/>
    <property type="gene designation" value="chil-11"/>
</dbReference>
<dbReference type="Pfam" id="PF00704">
    <property type="entry name" value="Glyco_hydro_18"/>
    <property type="match status" value="1"/>
</dbReference>